<evidence type="ECO:0000259" key="8">
    <source>
        <dbReference type="Pfam" id="PF00728"/>
    </source>
</evidence>
<proteinExistence type="inferred from homology"/>
<evidence type="ECO:0000256" key="2">
    <source>
        <dbReference type="ARBA" id="ARBA00006285"/>
    </source>
</evidence>
<keyword evidence="7" id="KW-0732">Signal</keyword>
<dbReference type="InterPro" id="IPR017853">
    <property type="entry name" value="GH"/>
</dbReference>
<feature type="domain" description="Glycoside hydrolase family 20 catalytic" evidence="8">
    <location>
        <begin position="178"/>
        <end position="495"/>
    </location>
</feature>
<keyword evidence="4" id="KW-0378">Hydrolase</keyword>
<evidence type="ECO:0000256" key="3">
    <source>
        <dbReference type="ARBA" id="ARBA00012663"/>
    </source>
</evidence>
<dbReference type="EMBL" id="BOOY01000036">
    <property type="protein sequence ID" value="GIJ05836.1"/>
    <property type="molecule type" value="Genomic_DNA"/>
</dbReference>
<dbReference type="PANTHER" id="PTHR22600:SF57">
    <property type="entry name" value="BETA-N-ACETYLHEXOSAMINIDASE"/>
    <property type="match status" value="1"/>
</dbReference>
<dbReference type="InterPro" id="IPR015882">
    <property type="entry name" value="HEX_bac_N"/>
</dbReference>
<dbReference type="GO" id="GO:0016020">
    <property type="term" value="C:membrane"/>
    <property type="evidence" value="ECO:0007669"/>
    <property type="project" value="TreeGrafter"/>
</dbReference>
<evidence type="ECO:0000313" key="10">
    <source>
        <dbReference type="EMBL" id="GIJ05836.1"/>
    </source>
</evidence>
<dbReference type="Gene3D" id="3.20.20.80">
    <property type="entry name" value="Glycosidases"/>
    <property type="match status" value="1"/>
</dbReference>
<evidence type="ECO:0000259" key="9">
    <source>
        <dbReference type="Pfam" id="PF02838"/>
    </source>
</evidence>
<reference evidence="10" key="1">
    <citation type="submission" date="2021-01" db="EMBL/GenBank/DDBJ databases">
        <title>Whole genome shotgun sequence of Spirilliplanes yamanashiensis NBRC 15828.</title>
        <authorList>
            <person name="Komaki H."/>
            <person name="Tamura T."/>
        </authorList>
    </citation>
    <scope>NUCLEOTIDE SEQUENCE</scope>
    <source>
        <strain evidence="10">NBRC 15828</strain>
    </source>
</reference>
<dbReference type="SUPFAM" id="SSF51445">
    <property type="entry name" value="(Trans)glycosidases"/>
    <property type="match status" value="1"/>
</dbReference>
<dbReference type="GO" id="GO:0004563">
    <property type="term" value="F:beta-N-acetylhexosaminidase activity"/>
    <property type="evidence" value="ECO:0007669"/>
    <property type="project" value="UniProtKB-EC"/>
</dbReference>
<keyword evidence="5" id="KW-0326">Glycosidase</keyword>
<dbReference type="RefSeq" id="WP_308442166.1">
    <property type="nucleotide sequence ID" value="NZ_BOOY01000036.1"/>
</dbReference>
<evidence type="ECO:0000256" key="1">
    <source>
        <dbReference type="ARBA" id="ARBA00001231"/>
    </source>
</evidence>
<protein>
    <recommendedName>
        <fullName evidence="3">beta-N-acetylhexosaminidase</fullName>
        <ecNumber evidence="3">3.2.1.52</ecNumber>
    </recommendedName>
</protein>
<organism evidence="10 11">
    <name type="scientific">Spirilliplanes yamanashiensis</name>
    <dbReference type="NCBI Taxonomy" id="42233"/>
    <lineage>
        <taxon>Bacteria</taxon>
        <taxon>Bacillati</taxon>
        <taxon>Actinomycetota</taxon>
        <taxon>Actinomycetes</taxon>
        <taxon>Micromonosporales</taxon>
        <taxon>Micromonosporaceae</taxon>
        <taxon>Spirilliplanes</taxon>
    </lineage>
</organism>
<evidence type="ECO:0000256" key="6">
    <source>
        <dbReference type="PIRSR" id="PIRSR625705-1"/>
    </source>
</evidence>
<dbReference type="GO" id="GO:0005975">
    <property type="term" value="P:carbohydrate metabolic process"/>
    <property type="evidence" value="ECO:0007669"/>
    <property type="project" value="InterPro"/>
</dbReference>
<evidence type="ECO:0000313" key="11">
    <source>
        <dbReference type="Proteomes" id="UP000652013"/>
    </source>
</evidence>
<dbReference type="CDD" id="cd06568">
    <property type="entry name" value="GH20_SpHex_like"/>
    <property type="match status" value="1"/>
</dbReference>
<dbReference type="PRINTS" id="PR00738">
    <property type="entry name" value="GLHYDRLASE20"/>
</dbReference>
<dbReference type="Pfam" id="PF00728">
    <property type="entry name" value="Glyco_hydro_20"/>
    <property type="match status" value="1"/>
</dbReference>
<dbReference type="Gene3D" id="3.30.379.10">
    <property type="entry name" value="Chitobiase/beta-hexosaminidase domain 2-like"/>
    <property type="match status" value="1"/>
</dbReference>
<sequence length="531" mass="57640">MRVPLTRLALTAVLAVPALVACSADEPAPAGAGGGAAAAAMSLDAVVPVPAEVTPRDGAGFRLTADTRIRAEEAAADGVARQLQAALRPSTGFGLVIGTGGPENAITLTLDADRSVGRQGYELDIAADRVTLRARTGAGLFAGVQTIRQLLPPRVDADTLQQAEWVLPGGRIVDRPRFEYRGAMLDVARHFHAPDEIKAYIDLIAQYKMNHLHLHLSDDQGWRIEIEAWPELTKRAGGAGTGVDGEGPGFLTKQDYSDLVAYAAERHVTIVPEIDLPGHTNAALSTYPELNCDGTAPAPRTDTEVGYSSLCVSKEVTYRFVEDVVKEIAALTPGPYLHIGGDEAKATTDEQYGTFMKRVLPLVAKYGKTPVGWHEIAAVPLPDDAVPQYWGTEPEQPDTAAAAAAGNRILMSPANRVYLDMKYDKSTELGFDWAARIEVKDAYDWDPARRLAGVGERDILGVEAPLWSETLRTLDDIEFMAFPRLPAIAELAWSPQAERDWDTFRGRLAQQGPRWEAQGVNFYRSPQIDWK</sequence>
<evidence type="ECO:0000256" key="5">
    <source>
        <dbReference type="ARBA" id="ARBA00023295"/>
    </source>
</evidence>
<feature type="signal peptide" evidence="7">
    <location>
        <begin position="1"/>
        <end position="23"/>
    </location>
</feature>
<name>A0A8J3YBS5_9ACTN</name>
<evidence type="ECO:0000256" key="4">
    <source>
        <dbReference type="ARBA" id="ARBA00022801"/>
    </source>
</evidence>
<accession>A0A8J3YBS5</accession>
<comment type="caution">
    <text evidence="10">The sequence shown here is derived from an EMBL/GenBank/DDBJ whole genome shotgun (WGS) entry which is preliminary data.</text>
</comment>
<evidence type="ECO:0000256" key="7">
    <source>
        <dbReference type="SAM" id="SignalP"/>
    </source>
</evidence>
<dbReference type="EC" id="3.2.1.52" evidence="3"/>
<dbReference type="InterPro" id="IPR015883">
    <property type="entry name" value="Glyco_hydro_20_cat"/>
</dbReference>
<dbReference type="PANTHER" id="PTHR22600">
    <property type="entry name" value="BETA-HEXOSAMINIDASE"/>
    <property type="match status" value="1"/>
</dbReference>
<dbReference type="Pfam" id="PF02838">
    <property type="entry name" value="Glyco_hydro_20b"/>
    <property type="match status" value="1"/>
</dbReference>
<dbReference type="InterPro" id="IPR025705">
    <property type="entry name" value="Beta_hexosaminidase_sua/sub"/>
</dbReference>
<comment type="similarity">
    <text evidence="2">Belongs to the glycosyl hydrolase 20 family.</text>
</comment>
<dbReference type="InterPro" id="IPR029018">
    <property type="entry name" value="Hex-like_dom2"/>
</dbReference>
<dbReference type="GO" id="GO:0030203">
    <property type="term" value="P:glycosaminoglycan metabolic process"/>
    <property type="evidence" value="ECO:0007669"/>
    <property type="project" value="TreeGrafter"/>
</dbReference>
<dbReference type="PROSITE" id="PS51257">
    <property type="entry name" value="PROKAR_LIPOPROTEIN"/>
    <property type="match status" value="1"/>
</dbReference>
<comment type="catalytic activity">
    <reaction evidence="1">
        <text>Hydrolysis of terminal non-reducing N-acetyl-D-hexosamine residues in N-acetyl-beta-D-hexosaminides.</text>
        <dbReference type="EC" id="3.2.1.52"/>
    </reaction>
</comment>
<feature type="active site" description="Proton donor" evidence="6">
    <location>
        <position position="343"/>
    </location>
</feature>
<dbReference type="SUPFAM" id="SSF55545">
    <property type="entry name" value="beta-N-acetylhexosaminidase-like domain"/>
    <property type="match status" value="1"/>
</dbReference>
<keyword evidence="11" id="KW-1185">Reference proteome</keyword>
<dbReference type="AlphaFoldDB" id="A0A8J3YBS5"/>
<feature type="chain" id="PRO_5035313296" description="beta-N-acetylhexosaminidase" evidence="7">
    <location>
        <begin position="24"/>
        <end position="531"/>
    </location>
</feature>
<feature type="domain" description="Beta-hexosaminidase bacterial type N-terminal" evidence="9">
    <location>
        <begin position="45"/>
        <end position="174"/>
    </location>
</feature>
<gene>
    <name evidence="10" type="ORF">Sya03_51880</name>
</gene>
<dbReference type="Proteomes" id="UP000652013">
    <property type="component" value="Unassembled WGS sequence"/>
</dbReference>